<dbReference type="GO" id="GO:0005524">
    <property type="term" value="F:ATP binding"/>
    <property type="evidence" value="ECO:0007669"/>
    <property type="project" value="UniProtKB-UniRule"/>
</dbReference>
<dbReference type="PROSITE" id="PS00108">
    <property type="entry name" value="PROTEIN_KINASE_ST"/>
    <property type="match status" value="1"/>
</dbReference>
<proteinExistence type="inferred from homology"/>
<keyword evidence="5 6" id="KW-0067">ATP-binding</keyword>
<keyword evidence="9" id="KW-1185">Reference proteome</keyword>
<name>A0A8B8NCN6_9MYRT</name>
<dbReference type="InterPro" id="IPR011009">
    <property type="entry name" value="Kinase-like_dom_sf"/>
</dbReference>
<protein>
    <submittedName>
        <fullName evidence="10">BRASSINOSTEROID INSENSITIVE 1-associated receptor kinase 1-like</fullName>
    </submittedName>
</protein>
<dbReference type="AlphaFoldDB" id="A0A8B8NCN6"/>
<dbReference type="KEGG" id="rarg:115732682"/>
<dbReference type="PROSITE" id="PS50011">
    <property type="entry name" value="PROTEIN_KINASE_DOM"/>
    <property type="match status" value="1"/>
</dbReference>
<dbReference type="PANTHER" id="PTHR47989:SF62">
    <property type="entry name" value="OS05G0423500 PROTEIN"/>
    <property type="match status" value="1"/>
</dbReference>
<dbReference type="GO" id="GO:0004674">
    <property type="term" value="F:protein serine/threonine kinase activity"/>
    <property type="evidence" value="ECO:0007669"/>
    <property type="project" value="UniProtKB-KW"/>
</dbReference>
<organism evidence="9 10">
    <name type="scientific">Rhodamnia argentea</name>
    <dbReference type="NCBI Taxonomy" id="178133"/>
    <lineage>
        <taxon>Eukaryota</taxon>
        <taxon>Viridiplantae</taxon>
        <taxon>Streptophyta</taxon>
        <taxon>Embryophyta</taxon>
        <taxon>Tracheophyta</taxon>
        <taxon>Spermatophyta</taxon>
        <taxon>Magnoliopsida</taxon>
        <taxon>eudicotyledons</taxon>
        <taxon>Gunneridae</taxon>
        <taxon>Pentapetalae</taxon>
        <taxon>rosids</taxon>
        <taxon>malvids</taxon>
        <taxon>Myrtales</taxon>
        <taxon>Myrtaceae</taxon>
        <taxon>Myrtoideae</taxon>
        <taxon>Myrteae</taxon>
        <taxon>Australasian group</taxon>
        <taxon>Rhodamnia</taxon>
    </lineage>
</organism>
<dbReference type="RefSeq" id="XP_030519764.2">
    <property type="nucleotide sequence ID" value="XM_030663904.2"/>
</dbReference>
<dbReference type="InterPro" id="IPR001245">
    <property type="entry name" value="Ser-Thr/Tyr_kinase_cat_dom"/>
</dbReference>
<evidence type="ECO:0000256" key="7">
    <source>
        <dbReference type="RuleBase" id="RU000304"/>
    </source>
</evidence>
<evidence type="ECO:0000256" key="3">
    <source>
        <dbReference type="ARBA" id="ARBA00022741"/>
    </source>
</evidence>
<gene>
    <name evidence="10" type="primary">LOC115732682</name>
</gene>
<dbReference type="Gene3D" id="1.10.510.10">
    <property type="entry name" value="Transferase(Phosphotransferase) domain 1"/>
    <property type="match status" value="1"/>
</dbReference>
<dbReference type="InterPro" id="IPR017441">
    <property type="entry name" value="Protein_kinase_ATP_BS"/>
</dbReference>
<evidence type="ECO:0000313" key="10">
    <source>
        <dbReference type="RefSeq" id="XP_030519764.2"/>
    </source>
</evidence>
<dbReference type="SMART" id="SM00220">
    <property type="entry name" value="S_TKc"/>
    <property type="match status" value="1"/>
</dbReference>
<dbReference type="Pfam" id="PF07714">
    <property type="entry name" value="PK_Tyr_Ser-Thr"/>
    <property type="match status" value="1"/>
</dbReference>
<evidence type="ECO:0000259" key="8">
    <source>
        <dbReference type="PROSITE" id="PS50011"/>
    </source>
</evidence>
<evidence type="ECO:0000256" key="5">
    <source>
        <dbReference type="ARBA" id="ARBA00022840"/>
    </source>
</evidence>
<comment type="similarity">
    <text evidence="7">Belongs to the protein kinase superfamily.</text>
</comment>
<keyword evidence="1 7" id="KW-0723">Serine/threonine-protein kinase</keyword>
<keyword evidence="2" id="KW-0808">Transferase</keyword>
<keyword evidence="4" id="KW-0418">Kinase</keyword>
<feature type="domain" description="Protein kinase" evidence="8">
    <location>
        <begin position="104"/>
        <end position="390"/>
    </location>
</feature>
<feature type="binding site" evidence="6">
    <location>
        <position position="132"/>
    </location>
    <ligand>
        <name>ATP</name>
        <dbReference type="ChEBI" id="CHEBI:30616"/>
    </ligand>
</feature>
<keyword evidence="3 6" id="KW-0547">Nucleotide-binding</keyword>
<dbReference type="GeneID" id="115732682"/>
<dbReference type="Gene3D" id="3.30.200.20">
    <property type="entry name" value="Phosphorylase Kinase, domain 1"/>
    <property type="match status" value="1"/>
</dbReference>
<evidence type="ECO:0000256" key="2">
    <source>
        <dbReference type="ARBA" id="ARBA00022679"/>
    </source>
</evidence>
<dbReference type="Proteomes" id="UP000827889">
    <property type="component" value="Chromosome 10"/>
</dbReference>
<dbReference type="InterPro" id="IPR008271">
    <property type="entry name" value="Ser/Thr_kinase_AS"/>
</dbReference>
<dbReference type="PROSITE" id="PS00107">
    <property type="entry name" value="PROTEIN_KINASE_ATP"/>
    <property type="match status" value="1"/>
</dbReference>
<dbReference type="InterPro" id="IPR000719">
    <property type="entry name" value="Prot_kinase_dom"/>
</dbReference>
<accession>A0A8B8NCN6</accession>
<dbReference type="PANTHER" id="PTHR47989">
    <property type="entry name" value="OS01G0750732 PROTEIN"/>
    <property type="match status" value="1"/>
</dbReference>
<evidence type="ECO:0000256" key="1">
    <source>
        <dbReference type="ARBA" id="ARBA00022527"/>
    </source>
</evidence>
<evidence type="ECO:0000256" key="6">
    <source>
        <dbReference type="PROSITE-ProRule" id="PRU10141"/>
    </source>
</evidence>
<reference evidence="10" key="1">
    <citation type="submission" date="2025-08" db="UniProtKB">
        <authorList>
            <consortium name="RefSeq"/>
        </authorList>
    </citation>
    <scope>IDENTIFICATION</scope>
    <source>
        <tissue evidence="10">Leaf</tissue>
    </source>
</reference>
<evidence type="ECO:0000313" key="9">
    <source>
        <dbReference type="Proteomes" id="UP000827889"/>
    </source>
</evidence>
<dbReference type="SUPFAM" id="SSF56112">
    <property type="entry name" value="Protein kinase-like (PK-like)"/>
    <property type="match status" value="1"/>
</dbReference>
<evidence type="ECO:0000256" key="4">
    <source>
        <dbReference type="ARBA" id="ARBA00022777"/>
    </source>
</evidence>
<sequence length="399" mass="44144">MVFKFATVALTEDPLSFDSDSPPPSRSWAVCLPYIPGCSFKKPTTSRQAATGASLRQTIQSSEPGCSCCRPSESLQFPGSDLEVHQGRLKMFAFRELQAATNHFSDEKIVGRGGFGRVYEGLLADGSRVAVKRLAKHSHFEMRELHAEVKVGNMPPHQNLVPVLGFCSSSELKEYMLVYSLMLNGSLSSFLGGPPSMKLSLDWPTRKKIAVGAARGISHLHDHGVIHRDIKPHNILLGENFQVSVGDFGMAIFMDKDEEKGVSKEASFFSLSFLRTQIGGTYGYLDPEYSKSGMCSGKSDVYSFGVTLLELISGRSAQRRISPPGLLLPEWAGMLVKDEEWGRLVDADMPSGYKESEVKRMIQLALVCTHLSPERRPDMTEVVQILEGAVSLEKRWEEY</sequence>